<protein>
    <submittedName>
        <fullName evidence="3">Uncharacterized protein</fullName>
    </submittedName>
</protein>
<evidence type="ECO:0000313" key="4">
    <source>
        <dbReference type="Proteomes" id="UP000269669"/>
    </source>
</evidence>
<feature type="transmembrane region" description="Helical" evidence="2">
    <location>
        <begin position="171"/>
        <end position="193"/>
    </location>
</feature>
<feature type="region of interest" description="Disordered" evidence="1">
    <location>
        <begin position="1"/>
        <end position="23"/>
    </location>
</feature>
<feature type="compositionally biased region" description="Polar residues" evidence="1">
    <location>
        <begin position="1"/>
        <end position="11"/>
    </location>
</feature>
<sequence>MADEPQLTTADESGPTPERDNGRTEYLLKLTSERVNGLENALEKNWIAHLILAATGLALVFHIGSFRDLLSNYFIHGGYDQKVIAAVDLALLLYYFMKLGHLLTLYAEGHGLQKQLLEGYLGEDFKTANAVFRKSTNFYVEAFFSLGWTSDSGASRGQSSQIRPLRIRHIFWPYMLVTTIIVSVAQAAAIFLVAQAYGWASVILFFGCALIVTLYFLFWSSNKKSQPQATIPVVLSVAMVVGWLVTFHLTSQ</sequence>
<dbReference type="AlphaFoldDB" id="A0A3R9WDA9"/>
<keyword evidence="2" id="KW-1133">Transmembrane helix</keyword>
<evidence type="ECO:0000313" key="3">
    <source>
        <dbReference type="EMBL" id="RSL14661.1"/>
    </source>
</evidence>
<evidence type="ECO:0000256" key="2">
    <source>
        <dbReference type="SAM" id="Phobius"/>
    </source>
</evidence>
<dbReference type="RefSeq" id="WP_221761571.1">
    <property type="nucleotide sequence ID" value="NZ_RSDW01000001.1"/>
</dbReference>
<accession>A0A3R9WDA9</accession>
<reference evidence="3 4" key="1">
    <citation type="submission" date="2018-12" db="EMBL/GenBank/DDBJ databases">
        <title>Sequencing of bacterial isolates from soil warming experiment in Harvard Forest, Massachusetts, USA.</title>
        <authorList>
            <person name="Deangelis K."/>
        </authorList>
    </citation>
    <scope>NUCLEOTIDE SEQUENCE [LARGE SCALE GENOMIC DNA]</scope>
    <source>
        <strain evidence="3 4">EB153</strain>
    </source>
</reference>
<feature type="transmembrane region" description="Helical" evidence="2">
    <location>
        <begin position="83"/>
        <end position="107"/>
    </location>
</feature>
<feature type="transmembrane region" description="Helical" evidence="2">
    <location>
        <begin position="230"/>
        <end position="249"/>
    </location>
</feature>
<name>A0A3R9WDA9_9BACT</name>
<gene>
    <name evidence="3" type="ORF">EDE15_0119</name>
</gene>
<feature type="transmembrane region" description="Helical" evidence="2">
    <location>
        <begin position="199"/>
        <end position="218"/>
    </location>
</feature>
<evidence type="ECO:0000256" key="1">
    <source>
        <dbReference type="SAM" id="MobiDB-lite"/>
    </source>
</evidence>
<proteinExistence type="predicted"/>
<dbReference type="EMBL" id="RSDW01000001">
    <property type="protein sequence ID" value="RSL14661.1"/>
    <property type="molecule type" value="Genomic_DNA"/>
</dbReference>
<dbReference type="Proteomes" id="UP000269669">
    <property type="component" value="Unassembled WGS sequence"/>
</dbReference>
<feature type="transmembrane region" description="Helical" evidence="2">
    <location>
        <begin position="46"/>
        <end position="63"/>
    </location>
</feature>
<comment type="caution">
    <text evidence="3">The sequence shown here is derived from an EMBL/GenBank/DDBJ whole genome shotgun (WGS) entry which is preliminary data.</text>
</comment>
<keyword evidence="2" id="KW-0472">Membrane</keyword>
<keyword evidence="2" id="KW-0812">Transmembrane</keyword>
<keyword evidence="4" id="KW-1185">Reference proteome</keyword>
<organism evidence="3 4">
    <name type="scientific">Edaphobacter aggregans</name>
    <dbReference type="NCBI Taxonomy" id="570835"/>
    <lineage>
        <taxon>Bacteria</taxon>
        <taxon>Pseudomonadati</taxon>
        <taxon>Acidobacteriota</taxon>
        <taxon>Terriglobia</taxon>
        <taxon>Terriglobales</taxon>
        <taxon>Acidobacteriaceae</taxon>
        <taxon>Edaphobacter</taxon>
    </lineage>
</organism>